<evidence type="ECO:0000313" key="8">
    <source>
        <dbReference type="Proteomes" id="UP001058974"/>
    </source>
</evidence>
<dbReference type="AlphaFoldDB" id="A0A9D4YAZ4"/>
<organism evidence="7 8">
    <name type="scientific">Pisum sativum</name>
    <name type="common">Garden pea</name>
    <name type="synonym">Lathyrus oleraceus</name>
    <dbReference type="NCBI Taxonomy" id="3888"/>
    <lineage>
        <taxon>Eukaryota</taxon>
        <taxon>Viridiplantae</taxon>
        <taxon>Streptophyta</taxon>
        <taxon>Embryophyta</taxon>
        <taxon>Tracheophyta</taxon>
        <taxon>Spermatophyta</taxon>
        <taxon>Magnoliopsida</taxon>
        <taxon>eudicotyledons</taxon>
        <taxon>Gunneridae</taxon>
        <taxon>Pentapetalae</taxon>
        <taxon>rosids</taxon>
        <taxon>fabids</taxon>
        <taxon>Fabales</taxon>
        <taxon>Fabaceae</taxon>
        <taxon>Papilionoideae</taxon>
        <taxon>50 kb inversion clade</taxon>
        <taxon>NPAAA clade</taxon>
        <taxon>Hologalegina</taxon>
        <taxon>IRL clade</taxon>
        <taxon>Fabeae</taxon>
        <taxon>Lathyrus</taxon>
    </lineage>
</organism>
<evidence type="ECO:0000256" key="2">
    <source>
        <dbReference type="ARBA" id="ARBA00023125"/>
    </source>
</evidence>
<dbReference type="Gene3D" id="3.30.1330.80">
    <property type="entry name" value="Hypothetical protein, similar to alpha- acetolactate decarboxylase, domain 2"/>
    <property type="match status" value="1"/>
</dbReference>
<evidence type="ECO:0000259" key="6">
    <source>
        <dbReference type="PROSITE" id="PS51742"/>
    </source>
</evidence>
<dbReference type="EMBL" id="JAMSHJ010000002">
    <property type="protein sequence ID" value="KAI5433321.1"/>
    <property type="molecule type" value="Genomic_DNA"/>
</dbReference>
<feature type="domain" description="PPC" evidence="6">
    <location>
        <begin position="77"/>
        <end position="219"/>
    </location>
</feature>
<dbReference type="Pfam" id="PF03479">
    <property type="entry name" value="PCC"/>
    <property type="match status" value="1"/>
</dbReference>
<feature type="region of interest" description="Disordered" evidence="5">
    <location>
        <begin position="38"/>
        <end position="70"/>
    </location>
</feature>
<dbReference type="Proteomes" id="UP001058974">
    <property type="component" value="Chromosome 2"/>
</dbReference>
<dbReference type="SUPFAM" id="SSF117856">
    <property type="entry name" value="AF0104/ALDC/Ptd012-like"/>
    <property type="match status" value="1"/>
</dbReference>
<dbReference type="PANTHER" id="PTHR31100">
    <property type="entry name" value="AT-HOOK MOTIF NUCLEAR-LOCALIZED PROTEIN 15"/>
    <property type="match status" value="1"/>
</dbReference>
<sequence>LIMADNRRPPFSLTQSSSIALGIKRGFVASNTTITTTNNGGILSQNSREVVTKKPRGRPKGSKNKPKPPVFIKESTETLLESILIEIPSGRDIVEPLIKLALSRQARIIVLSGSGLISEVNFLHPVTRTSGIPIEGVFPMTSFFGTFSSANTDHFPSQFMGTSSLNSHFSIFLSGNQGKVFGGVVGGRVIAAGTVLISAALVKNPTFDRLGINADRNQH</sequence>
<feature type="non-terminal residue" evidence="7">
    <location>
        <position position="1"/>
    </location>
</feature>
<feature type="compositionally biased region" description="Basic residues" evidence="5">
    <location>
        <begin position="53"/>
        <end position="66"/>
    </location>
</feature>
<keyword evidence="3" id="KW-0804">Transcription</keyword>
<evidence type="ECO:0000313" key="7">
    <source>
        <dbReference type="EMBL" id="KAI5433321.1"/>
    </source>
</evidence>
<accession>A0A9D4YAZ4</accession>
<keyword evidence="1" id="KW-0805">Transcription regulation</keyword>
<dbReference type="GO" id="GO:0003680">
    <property type="term" value="F:minor groove of adenine-thymine-rich DNA binding"/>
    <property type="evidence" value="ECO:0007669"/>
    <property type="project" value="InterPro"/>
</dbReference>
<dbReference type="InterPro" id="IPR014476">
    <property type="entry name" value="AHL15-29"/>
</dbReference>
<gene>
    <name evidence="7" type="ORF">KIW84_020558</name>
</gene>
<reference evidence="7 8" key="1">
    <citation type="journal article" date="2022" name="Nat. Genet.">
        <title>Improved pea reference genome and pan-genome highlight genomic features and evolutionary characteristics.</title>
        <authorList>
            <person name="Yang T."/>
            <person name="Liu R."/>
            <person name="Luo Y."/>
            <person name="Hu S."/>
            <person name="Wang D."/>
            <person name="Wang C."/>
            <person name="Pandey M.K."/>
            <person name="Ge S."/>
            <person name="Xu Q."/>
            <person name="Li N."/>
            <person name="Li G."/>
            <person name="Huang Y."/>
            <person name="Saxena R.K."/>
            <person name="Ji Y."/>
            <person name="Li M."/>
            <person name="Yan X."/>
            <person name="He Y."/>
            <person name="Liu Y."/>
            <person name="Wang X."/>
            <person name="Xiang C."/>
            <person name="Varshney R.K."/>
            <person name="Ding H."/>
            <person name="Gao S."/>
            <person name="Zong X."/>
        </authorList>
    </citation>
    <scope>NUCLEOTIDE SEQUENCE [LARGE SCALE GENOMIC DNA]</scope>
    <source>
        <strain evidence="7 8">cv. Zhongwan 6</strain>
    </source>
</reference>
<dbReference type="PROSITE" id="PS51742">
    <property type="entry name" value="PPC"/>
    <property type="match status" value="1"/>
</dbReference>
<name>A0A9D4YAZ4_PEA</name>
<dbReference type="GO" id="GO:0003700">
    <property type="term" value="F:DNA-binding transcription factor activity"/>
    <property type="evidence" value="ECO:0007669"/>
    <property type="project" value="TreeGrafter"/>
</dbReference>
<dbReference type="PANTHER" id="PTHR31100:SF63">
    <property type="entry name" value="AT-HOOK MOTIF NUCLEAR-LOCALIZED PROTEIN"/>
    <property type="match status" value="1"/>
</dbReference>
<evidence type="ECO:0000256" key="1">
    <source>
        <dbReference type="ARBA" id="ARBA00023015"/>
    </source>
</evidence>
<keyword evidence="8" id="KW-1185">Reference proteome</keyword>
<dbReference type="Gramene" id="Psat02G0055800-T1">
    <property type="protein sequence ID" value="KAI5433321.1"/>
    <property type="gene ID" value="KIW84_020558"/>
</dbReference>
<comment type="caution">
    <text evidence="7">The sequence shown here is derived from an EMBL/GenBank/DDBJ whole genome shotgun (WGS) entry which is preliminary data.</text>
</comment>
<proteinExistence type="predicted"/>
<evidence type="ECO:0000256" key="4">
    <source>
        <dbReference type="ARBA" id="ARBA00023242"/>
    </source>
</evidence>
<dbReference type="InterPro" id="IPR005175">
    <property type="entry name" value="PPC_dom"/>
</dbReference>
<dbReference type="GO" id="GO:0005634">
    <property type="term" value="C:nucleus"/>
    <property type="evidence" value="ECO:0007669"/>
    <property type="project" value="TreeGrafter"/>
</dbReference>
<evidence type="ECO:0000256" key="5">
    <source>
        <dbReference type="SAM" id="MobiDB-lite"/>
    </source>
</evidence>
<protein>
    <recommendedName>
        <fullName evidence="6">PPC domain-containing protein</fullName>
    </recommendedName>
</protein>
<evidence type="ECO:0000256" key="3">
    <source>
        <dbReference type="ARBA" id="ARBA00023163"/>
    </source>
</evidence>
<keyword evidence="4" id="KW-0539">Nucleus</keyword>
<keyword evidence="2" id="KW-0238">DNA-binding</keyword>